<accession>A0ABN2X030</accession>
<proteinExistence type="predicted"/>
<evidence type="ECO:0008006" key="3">
    <source>
        <dbReference type="Google" id="ProtNLM"/>
    </source>
</evidence>
<comment type="caution">
    <text evidence="1">The sequence shown here is derived from an EMBL/GenBank/DDBJ whole genome shotgun (WGS) entry which is preliminary data.</text>
</comment>
<dbReference type="Pfam" id="PF19807">
    <property type="entry name" value="DUF6290"/>
    <property type="match status" value="1"/>
</dbReference>
<dbReference type="InterPro" id="IPR046257">
    <property type="entry name" value="DUF6290"/>
</dbReference>
<dbReference type="InterPro" id="IPR010985">
    <property type="entry name" value="Ribbon_hlx_hlx"/>
</dbReference>
<protein>
    <recommendedName>
        <fullName evidence="3">Ribbon-helix-helix protein, CopG family</fullName>
    </recommendedName>
</protein>
<gene>
    <name evidence="1" type="ORF">GCM10009823_25980</name>
</gene>
<dbReference type="EMBL" id="BAAAPZ010000013">
    <property type="protein sequence ID" value="GAA2102484.1"/>
    <property type="molecule type" value="Genomic_DNA"/>
</dbReference>
<dbReference type="Proteomes" id="UP001500984">
    <property type="component" value="Unassembled WGS sequence"/>
</dbReference>
<reference evidence="1 2" key="1">
    <citation type="journal article" date="2019" name="Int. J. Syst. Evol. Microbiol.">
        <title>The Global Catalogue of Microorganisms (GCM) 10K type strain sequencing project: providing services to taxonomists for standard genome sequencing and annotation.</title>
        <authorList>
            <consortium name="The Broad Institute Genomics Platform"/>
            <consortium name="The Broad Institute Genome Sequencing Center for Infectious Disease"/>
            <person name="Wu L."/>
            <person name="Ma J."/>
        </authorList>
    </citation>
    <scope>NUCLEOTIDE SEQUENCE [LARGE SCALE GENOMIC DNA]</scope>
    <source>
        <strain evidence="1 2">JCM 15900</strain>
    </source>
</reference>
<organism evidence="1 2">
    <name type="scientific">Brevibacterium salitolerans</name>
    <dbReference type="NCBI Taxonomy" id="1403566"/>
    <lineage>
        <taxon>Bacteria</taxon>
        <taxon>Bacillati</taxon>
        <taxon>Actinomycetota</taxon>
        <taxon>Actinomycetes</taxon>
        <taxon>Micrococcales</taxon>
        <taxon>Brevibacteriaceae</taxon>
        <taxon>Brevibacterium</taxon>
    </lineage>
</organism>
<evidence type="ECO:0000313" key="1">
    <source>
        <dbReference type="EMBL" id="GAA2102484.1"/>
    </source>
</evidence>
<dbReference type="RefSeq" id="WP_344337695.1">
    <property type="nucleotide sequence ID" value="NZ_BAAAPZ010000013.1"/>
</dbReference>
<name>A0ABN2X030_9MICO</name>
<dbReference type="CDD" id="cd22233">
    <property type="entry name" value="RHH_CopAso-like"/>
    <property type="match status" value="1"/>
</dbReference>
<dbReference type="SUPFAM" id="SSF47598">
    <property type="entry name" value="Ribbon-helix-helix"/>
    <property type="match status" value="1"/>
</dbReference>
<evidence type="ECO:0000313" key="2">
    <source>
        <dbReference type="Proteomes" id="UP001500984"/>
    </source>
</evidence>
<keyword evidence="2" id="KW-1185">Reference proteome</keyword>
<sequence>MPTTVRLNTDLEQRIRKLAAETGRSQSFYINQMIEREIDRIEWEYAILRDVEAHRAGELKTVSHRDLKAELGLDD</sequence>